<dbReference type="EMBL" id="JANEYT010000048">
    <property type="protein sequence ID" value="MCQ1059859.1"/>
    <property type="molecule type" value="Genomic_DNA"/>
</dbReference>
<gene>
    <name evidence="1" type="ORF">NHN17_17565</name>
</gene>
<dbReference type="RefSeq" id="WP_255043973.1">
    <property type="nucleotide sequence ID" value="NZ_JANEYT010000048.1"/>
</dbReference>
<keyword evidence="2" id="KW-1185">Reference proteome</keyword>
<dbReference type="Proteomes" id="UP001524460">
    <property type="component" value="Unassembled WGS sequence"/>
</dbReference>
<evidence type="ECO:0000313" key="1">
    <source>
        <dbReference type="EMBL" id="MCQ1059859.1"/>
    </source>
</evidence>
<protein>
    <submittedName>
        <fullName evidence="1">Uncharacterized protein</fullName>
    </submittedName>
</protein>
<sequence length="79" mass="8589">MLPNVAITVEYMGEAGAVGFGRYIPPTDGQEVAITQTPTVTLSLNQQVNIGQFHKWHCYWAAGCDYRATKGEIGKWSGG</sequence>
<proteinExistence type="predicted"/>
<reference evidence="1 2" key="1">
    <citation type="submission" date="2022-07" db="EMBL/GenBank/DDBJ databases">
        <title>Photobacterium pectinilyticum sp. nov., a marine bacterium isolated from surface seawater of Qingdao offshore.</title>
        <authorList>
            <person name="Wang X."/>
        </authorList>
    </citation>
    <scope>NUCLEOTIDE SEQUENCE [LARGE SCALE GENOMIC DNA]</scope>
    <source>
        <strain evidence="1 2">ZSDE20</strain>
    </source>
</reference>
<evidence type="ECO:0000313" key="2">
    <source>
        <dbReference type="Proteomes" id="UP001524460"/>
    </source>
</evidence>
<comment type="caution">
    <text evidence="1">The sequence shown here is derived from an EMBL/GenBank/DDBJ whole genome shotgun (WGS) entry which is preliminary data.</text>
</comment>
<name>A0ABT1N9B9_9GAMM</name>
<accession>A0ABT1N9B9</accession>
<organism evidence="1 2">
    <name type="scientific">Photobacterium pectinilyticum</name>
    <dbReference type="NCBI Taxonomy" id="2906793"/>
    <lineage>
        <taxon>Bacteria</taxon>
        <taxon>Pseudomonadati</taxon>
        <taxon>Pseudomonadota</taxon>
        <taxon>Gammaproteobacteria</taxon>
        <taxon>Vibrionales</taxon>
        <taxon>Vibrionaceae</taxon>
        <taxon>Photobacterium</taxon>
    </lineage>
</organism>